<accession>A0AAN8S094</accession>
<gene>
    <name evidence="2" type="ORF">RUM43_011411</name>
</gene>
<reference evidence="2 3" key="1">
    <citation type="submission" date="2023-10" db="EMBL/GenBank/DDBJ databases">
        <title>Genomes of two closely related lineages of the louse Polyplax serrata with different host specificities.</title>
        <authorList>
            <person name="Martinu J."/>
            <person name="Tarabai H."/>
            <person name="Stefka J."/>
            <person name="Hypsa V."/>
        </authorList>
    </citation>
    <scope>NUCLEOTIDE SEQUENCE [LARGE SCALE GENOMIC DNA]</scope>
    <source>
        <strain evidence="2">HR10_N</strain>
    </source>
</reference>
<feature type="chain" id="PRO_5042982471" evidence="1">
    <location>
        <begin position="22"/>
        <end position="174"/>
    </location>
</feature>
<organism evidence="2 3">
    <name type="scientific">Polyplax serrata</name>
    <name type="common">Common mouse louse</name>
    <dbReference type="NCBI Taxonomy" id="468196"/>
    <lineage>
        <taxon>Eukaryota</taxon>
        <taxon>Metazoa</taxon>
        <taxon>Ecdysozoa</taxon>
        <taxon>Arthropoda</taxon>
        <taxon>Hexapoda</taxon>
        <taxon>Insecta</taxon>
        <taxon>Pterygota</taxon>
        <taxon>Neoptera</taxon>
        <taxon>Paraneoptera</taxon>
        <taxon>Psocodea</taxon>
        <taxon>Troctomorpha</taxon>
        <taxon>Phthiraptera</taxon>
        <taxon>Anoplura</taxon>
        <taxon>Polyplacidae</taxon>
        <taxon>Polyplax</taxon>
    </lineage>
</organism>
<dbReference type="EMBL" id="JAWJWE010000039">
    <property type="protein sequence ID" value="KAK6621105.1"/>
    <property type="molecule type" value="Genomic_DNA"/>
</dbReference>
<comment type="caution">
    <text evidence="2">The sequence shown here is derived from an EMBL/GenBank/DDBJ whole genome shotgun (WGS) entry which is preliminary data.</text>
</comment>
<evidence type="ECO:0000313" key="2">
    <source>
        <dbReference type="EMBL" id="KAK6621105.1"/>
    </source>
</evidence>
<dbReference type="AlphaFoldDB" id="A0AAN8S094"/>
<sequence>MAGHGFWTIAVLVFLANRIDGQDFSTLQSPRCRAPAMATERIEKVISTCQEEIKLALLKEALKILRETTQDVIQNSTRNRSKRELFNEEEQRIAGVDENGYPTVEGLVKLYAEGITDRGYFLATAQAVQQCLYVGYQQTLLSIKAGRGAGQKCDLAYKVFDCVSDQLARYCSGT</sequence>
<proteinExistence type="predicted"/>
<evidence type="ECO:0000256" key="1">
    <source>
        <dbReference type="SAM" id="SignalP"/>
    </source>
</evidence>
<name>A0AAN8S094_POLSC</name>
<dbReference type="Proteomes" id="UP001372834">
    <property type="component" value="Unassembled WGS sequence"/>
</dbReference>
<keyword evidence="1" id="KW-0732">Signal</keyword>
<protein>
    <submittedName>
        <fullName evidence="2">Uncharacterized protein</fullName>
    </submittedName>
</protein>
<feature type="signal peptide" evidence="1">
    <location>
        <begin position="1"/>
        <end position="21"/>
    </location>
</feature>
<evidence type="ECO:0000313" key="3">
    <source>
        <dbReference type="Proteomes" id="UP001372834"/>
    </source>
</evidence>